<proteinExistence type="predicted"/>
<reference evidence="2" key="1">
    <citation type="journal article" date="2020" name="Nat. Commun.">
        <title>Large-scale genome sequencing of mycorrhizal fungi provides insights into the early evolution of symbiotic traits.</title>
        <authorList>
            <person name="Miyauchi S."/>
            <person name="Kiss E."/>
            <person name="Kuo A."/>
            <person name="Drula E."/>
            <person name="Kohler A."/>
            <person name="Sanchez-Garcia M."/>
            <person name="Morin E."/>
            <person name="Andreopoulos B."/>
            <person name="Barry K.W."/>
            <person name="Bonito G."/>
            <person name="Buee M."/>
            <person name="Carver A."/>
            <person name="Chen C."/>
            <person name="Cichocki N."/>
            <person name="Clum A."/>
            <person name="Culley D."/>
            <person name="Crous P.W."/>
            <person name="Fauchery L."/>
            <person name="Girlanda M."/>
            <person name="Hayes R.D."/>
            <person name="Keri Z."/>
            <person name="LaButti K."/>
            <person name="Lipzen A."/>
            <person name="Lombard V."/>
            <person name="Magnuson J."/>
            <person name="Maillard F."/>
            <person name="Murat C."/>
            <person name="Nolan M."/>
            <person name="Ohm R.A."/>
            <person name="Pangilinan J."/>
            <person name="Pereira M.F."/>
            <person name="Perotto S."/>
            <person name="Peter M."/>
            <person name="Pfister S."/>
            <person name="Riley R."/>
            <person name="Sitrit Y."/>
            <person name="Stielow J.B."/>
            <person name="Szollosi G."/>
            <person name="Zifcakova L."/>
            <person name="Stursova M."/>
            <person name="Spatafora J.W."/>
            <person name="Tedersoo L."/>
            <person name="Vaario L.M."/>
            <person name="Yamada A."/>
            <person name="Yan M."/>
            <person name="Wang P."/>
            <person name="Xu J."/>
            <person name="Bruns T."/>
            <person name="Baldrian P."/>
            <person name="Vilgalys R."/>
            <person name="Dunand C."/>
            <person name="Henrissat B."/>
            <person name="Grigoriev I.V."/>
            <person name="Hibbett D."/>
            <person name="Nagy L.G."/>
            <person name="Martin F.M."/>
        </authorList>
    </citation>
    <scope>NUCLEOTIDE SEQUENCE</scope>
    <source>
        <strain evidence="2">UH-Tt-Lm1</strain>
    </source>
</reference>
<dbReference type="Proteomes" id="UP000736335">
    <property type="component" value="Unassembled WGS sequence"/>
</dbReference>
<dbReference type="AlphaFoldDB" id="A0A9P6L2H5"/>
<comment type="caution">
    <text evidence="2">The sequence shown here is derived from an EMBL/GenBank/DDBJ whole genome shotgun (WGS) entry which is preliminary data.</text>
</comment>
<evidence type="ECO:0000256" key="1">
    <source>
        <dbReference type="SAM" id="SignalP"/>
    </source>
</evidence>
<evidence type="ECO:0000313" key="2">
    <source>
        <dbReference type="EMBL" id="KAF9779472.1"/>
    </source>
</evidence>
<sequence length="123" mass="13618">MSIALLSLSFVHCRFFTLIFALVLSPSFTPSARWPSTYSTLSRRIVYVARSAGCGTVSRFFLWRQGVFCRERSERYRDGPVGDAERVAMAGESVRGGATGHENFVSGGLSRSGLSLFELDLRL</sequence>
<name>A0A9P6L2H5_9AGAM</name>
<evidence type="ECO:0000313" key="3">
    <source>
        <dbReference type="Proteomes" id="UP000736335"/>
    </source>
</evidence>
<reference evidence="2" key="2">
    <citation type="submission" date="2020-11" db="EMBL/GenBank/DDBJ databases">
        <authorList>
            <consortium name="DOE Joint Genome Institute"/>
            <person name="Kuo A."/>
            <person name="Miyauchi S."/>
            <person name="Kiss E."/>
            <person name="Drula E."/>
            <person name="Kohler A."/>
            <person name="Sanchez-Garcia M."/>
            <person name="Andreopoulos B."/>
            <person name="Barry K.W."/>
            <person name="Bonito G."/>
            <person name="Buee M."/>
            <person name="Carver A."/>
            <person name="Chen C."/>
            <person name="Cichocki N."/>
            <person name="Clum A."/>
            <person name="Culley D."/>
            <person name="Crous P.W."/>
            <person name="Fauchery L."/>
            <person name="Girlanda M."/>
            <person name="Hayes R."/>
            <person name="Keri Z."/>
            <person name="Labutti K."/>
            <person name="Lipzen A."/>
            <person name="Lombard V."/>
            <person name="Magnuson J."/>
            <person name="Maillard F."/>
            <person name="Morin E."/>
            <person name="Murat C."/>
            <person name="Nolan M."/>
            <person name="Ohm R."/>
            <person name="Pangilinan J."/>
            <person name="Pereira M."/>
            <person name="Perotto S."/>
            <person name="Peter M."/>
            <person name="Riley R."/>
            <person name="Sitrit Y."/>
            <person name="Stielow B."/>
            <person name="Szollosi G."/>
            <person name="Zifcakova L."/>
            <person name="Stursova M."/>
            <person name="Spatafora J.W."/>
            <person name="Tedersoo L."/>
            <person name="Vaario L.-M."/>
            <person name="Yamada A."/>
            <person name="Yan M."/>
            <person name="Wang P."/>
            <person name="Xu J."/>
            <person name="Bruns T."/>
            <person name="Baldrian P."/>
            <person name="Vilgalys R."/>
            <person name="Henrissat B."/>
            <person name="Grigoriev I.V."/>
            <person name="Hibbett D."/>
            <person name="Nagy L.G."/>
            <person name="Martin F.M."/>
        </authorList>
    </citation>
    <scope>NUCLEOTIDE SEQUENCE</scope>
    <source>
        <strain evidence="2">UH-Tt-Lm1</strain>
    </source>
</reference>
<organism evidence="2 3">
    <name type="scientific">Thelephora terrestris</name>
    <dbReference type="NCBI Taxonomy" id="56493"/>
    <lineage>
        <taxon>Eukaryota</taxon>
        <taxon>Fungi</taxon>
        <taxon>Dikarya</taxon>
        <taxon>Basidiomycota</taxon>
        <taxon>Agaricomycotina</taxon>
        <taxon>Agaricomycetes</taxon>
        <taxon>Thelephorales</taxon>
        <taxon>Thelephoraceae</taxon>
        <taxon>Thelephora</taxon>
    </lineage>
</organism>
<protein>
    <recommendedName>
        <fullName evidence="4">Secreted protein</fullName>
    </recommendedName>
</protein>
<accession>A0A9P6L2H5</accession>
<feature type="chain" id="PRO_5040248726" description="Secreted protein" evidence="1">
    <location>
        <begin position="22"/>
        <end position="123"/>
    </location>
</feature>
<feature type="signal peptide" evidence="1">
    <location>
        <begin position="1"/>
        <end position="21"/>
    </location>
</feature>
<dbReference type="EMBL" id="WIUZ02000019">
    <property type="protein sequence ID" value="KAF9779472.1"/>
    <property type="molecule type" value="Genomic_DNA"/>
</dbReference>
<keyword evidence="1" id="KW-0732">Signal</keyword>
<evidence type="ECO:0008006" key="4">
    <source>
        <dbReference type="Google" id="ProtNLM"/>
    </source>
</evidence>
<keyword evidence="3" id="KW-1185">Reference proteome</keyword>
<gene>
    <name evidence="2" type="ORF">BJ322DRAFT_354554</name>
</gene>